<dbReference type="EMBL" id="CM029051">
    <property type="protein sequence ID" value="KAG2561724.1"/>
    <property type="molecule type" value="Genomic_DNA"/>
</dbReference>
<reference evidence="1" key="1">
    <citation type="submission" date="2020-05" db="EMBL/GenBank/DDBJ databases">
        <title>WGS assembly of Panicum virgatum.</title>
        <authorList>
            <person name="Lovell J.T."/>
            <person name="Jenkins J."/>
            <person name="Shu S."/>
            <person name="Juenger T.E."/>
            <person name="Schmutz J."/>
        </authorList>
    </citation>
    <scope>NUCLEOTIDE SEQUENCE</scope>
    <source>
        <strain evidence="1">AP13</strain>
    </source>
</reference>
<sequence length="86" mass="9684">EVKVGGQFLTSATSISPFQHDTNTLHTYWTKISTEMAMFAMLLHLPKVGDQMDHISDWANVSSFKETSERNWTLEFSGQSALTDTT</sequence>
<dbReference type="Proteomes" id="UP000823388">
    <property type="component" value="Chromosome 8K"/>
</dbReference>
<evidence type="ECO:0000313" key="2">
    <source>
        <dbReference type="Proteomes" id="UP000823388"/>
    </source>
</evidence>
<organism evidence="1 2">
    <name type="scientific">Panicum virgatum</name>
    <name type="common">Blackwell switchgrass</name>
    <dbReference type="NCBI Taxonomy" id="38727"/>
    <lineage>
        <taxon>Eukaryota</taxon>
        <taxon>Viridiplantae</taxon>
        <taxon>Streptophyta</taxon>
        <taxon>Embryophyta</taxon>
        <taxon>Tracheophyta</taxon>
        <taxon>Spermatophyta</taxon>
        <taxon>Magnoliopsida</taxon>
        <taxon>Liliopsida</taxon>
        <taxon>Poales</taxon>
        <taxon>Poaceae</taxon>
        <taxon>PACMAD clade</taxon>
        <taxon>Panicoideae</taxon>
        <taxon>Panicodae</taxon>
        <taxon>Paniceae</taxon>
        <taxon>Panicinae</taxon>
        <taxon>Panicum</taxon>
        <taxon>Panicum sect. Hiantes</taxon>
    </lineage>
</organism>
<dbReference type="AlphaFoldDB" id="A0A8T0PUJ9"/>
<gene>
    <name evidence="1" type="ORF">PVAP13_8KG202513</name>
</gene>
<evidence type="ECO:0000313" key="1">
    <source>
        <dbReference type="EMBL" id="KAG2561724.1"/>
    </source>
</evidence>
<proteinExistence type="predicted"/>
<keyword evidence="2" id="KW-1185">Reference proteome</keyword>
<feature type="non-terminal residue" evidence="1">
    <location>
        <position position="86"/>
    </location>
</feature>
<feature type="non-terminal residue" evidence="1">
    <location>
        <position position="1"/>
    </location>
</feature>
<comment type="caution">
    <text evidence="1">The sequence shown here is derived from an EMBL/GenBank/DDBJ whole genome shotgun (WGS) entry which is preliminary data.</text>
</comment>
<protein>
    <submittedName>
        <fullName evidence="1">Uncharacterized protein</fullName>
    </submittedName>
</protein>
<accession>A0A8T0PUJ9</accession>
<name>A0A8T0PUJ9_PANVG</name>